<dbReference type="InterPro" id="IPR035986">
    <property type="entry name" value="PKD_dom_sf"/>
</dbReference>
<dbReference type="PROSITE" id="PS51257">
    <property type="entry name" value="PROKAR_LIPOPROTEIN"/>
    <property type="match status" value="1"/>
</dbReference>
<keyword evidence="2" id="KW-1185">Reference proteome</keyword>
<reference evidence="1 2" key="1">
    <citation type="submission" date="2021-01" db="EMBL/GenBank/DDBJ databases">
        <title>Genome sequencing of Joostella atrarenae M1-2 (= KCTC 23194).</title>
        <authorList>
            <person name="Zakaria M.R."/>
            <person name="Lam M.Q."/>
            <person name="Chong C.S."/>
        </authorList>
    </citation>
    <scope>NUCLEOTIDE SEQUENCE [LARGE SCALE GENOMIC DNA]</scope>
    <source>
        <strain evidence="1 2">M1-2</strain>
    </source>
</reference>
<dbReference type="EMBL" id="JAETXX010000001">
    <property type="protein sequence ID" value="MCF8713753.1"/>
    <property type="molecule type" value="Genomic_DNA"/>
</dbReference>
<evidence type="ECO:0000313" key="2">
    <source>
        <dbReference type="Proteomes" id="UP000829517"/>
    </source>
</evidence>
<accession>A0ABS9IZZ1</accession>
<evidence type="ECO:0008006" key="3">
    <source>
        <dbReference type="Google" id="ProtNLM"/>
    </source>
</evidence>
<dbReference type="Proteomes" id="UP000829517">
    <property type="component" value="Unassembled WGS sequence"/>
</dbReference>
<dbReference type="SUPFAM" id="SSF49299">
    <property type="entry name" value="PKD domain"/>
    <property type="match status" value="1"/>
</dbReference>
<protein>
    <recommendedName>
        <fullName evidence="3">PKD domain-containing protein</fullName>
    </recommendedName>
</protein>
<proteinExistence type="predicted"/>
<dbReference type="RefSeq" id="WP_236957713.1">
    <property type="nucleotide sequence ID" value="NZ_JAETXX010000001.1"/>
</dbReference>
<name>A0ABS9IZZ1_9FLAO</name>
<evidence type="ECO:0000313" key="1">
    <source>
        <dbReference type="EMBL" id="MCF8713753.1"/>
    </source>
</evidence>
<organism evidence="1 2">
    <name type="scientific">Joostella atrarenae</name>
    <dbReference type="NCBI Taxonomy" id="679257"/>
    <lineage>
        <taxon>Bacteria</taxon>
        <taxon>Pseudomonadati</taxon>
        <taxon>Bacteroidota</taxon>
        <taxon>Flavobacteriia</taxon>
        <taxon>Flavobacteriales</taxon>
        <taxon>Flavobacteriaceae</taxon>
        <taxon>Joostella</taxon>
    </lineage>
</organism>
<comment type="caution">
    <text evidence="1">The sequence shown here is derived from an EMBL/GenBank/DDBJ whole genome shotgun (WGS) entry which is preliminary data.</text>
</comment>
<sequence>MVFKNIFNRKTLVAAIAVSAIISSCQPEEINEGNGLSDPNVDASFMITEIEGESNVFLFEAQTENVISSKWDFGAGLLPGKMTEEVFFPDAGTYEIVHQAIGRGGLTGTVTQELVVETSDPVAGNIVLGGTFETSEDHSNWNTLKISDSGSEWVFNEGSATIFSTEQWSQTGIYQAIEVEKDKEYSIDMLVSGEANGDTWLEVYAGTSVPVEGQAYEDTKIMGISTWDGCGTAKFSGKLSNVGCIENTQTKTVSNKVTFAESGTIYLLIRSGGGSMNPAGITISNVEMRGS</sequence>
<gene>
    <name evidence="1" type="ORF">JM658_02850</name>
</gene>